<gene>
    <name evidence="13" type="ORF">SAMN05444126_1099</name>
</gene>
<dbReference type="Pfam" id="PF00270">
    <property type="entry name" value="DEAD"/>
    <property type="match status" value="1"/>
</dbReference>
<keyword evidence="14" id="KW-1185">Reference proteome</keyword>
<dbReference type="GO" id="GO:0005524">
    <property type="term" value="F:ATP binding"/>
    <property type="evidence" value="ECO:0007669"/>
    <property type="project" value="UniProtKB-KW"/>
</dbReference>
<dbReference type="InterPro" id="IPR006474">
    <property type="entry name" value="Helicase_Cas3_CRISPR-ass_core"/>
</dbReference>
<name>A0A1H9T7K7_9BACI</name>
<dbReference type="PROSITE" id="PS51194">
    <property type="entry name" value="HELICASE_CTER"/>
    <property type="match status" value="1"/>
</dbReference>
<dbReference type="NCBIfam" id="TIGR01587">
    <property type="entry name" value="cas3_core"/>
    <property type="match status" value="1"/>
</dbReference>
<dbReference type="InterPro" id="IPR014001">
    <property type="entry name" value="Helicase_ATP-bd"/>
</dbReference>
<dbReference type="STRING" id="1464123.SAMN05444126_1099"/>
<dbReference type="SMART" id="SM00490">
    <property type="entry name" value="HELICc"/>
    <property type="match status" value="1"/>
</dbReference>
<evidence type="ECO:0000256" key="1">
    <source>
        <dbReference type="ARBA" id="ARBA00006847"/>
    </source>
</evidence>
<dbReference type="InterPro" id="IPR001650">
    <property type="entry name" value="Helicase_C-like"/>
</dbReference>
<evidence type="ECO:0000259" key="10">
    <source>
        <dbReference type="PROSITE" id="PS51192"/>
    </source>
</evidence>
<dbReference type="SMART" id="SM00487">
    <property type="entry name" value="DEXDc"/>
    <property type="match status" value="1"/>
</dbReference>
<dbReference type="InterPro" id="IPR006483">
    <property type="entry name" value="CRISPR-assoc_Cas3_HD"/>
</dbReference>
<comment type="caution">
    <text evidence="13">The sequence shown here is derived from an EMBL/GenBank/DDBJ whole genome shotgun (WGS) entry which is preliminary data.</text>
</comment>
<dbReference type="Pfam" id="PF18019">
    <property type="entry name" value="Cas3_HD"/>
    <property type="match status" value="1"/>
</dbReference>
<feature type="domain" description="Helicase C-terminal" evidence="11">
    <location>
        <begin position="482"/>
        <end position="635"/>
    </location>
</feature>
<dbReference type="NCBIfam" id="TIGR01596">
    <property type="entry name" value="cas3_HD"/>
    <property type="match status" value="1"/>
</dbReference>
<dbReference type="GO" id="GO:0046872">
    <property type="term" value="F:metal ion binding"/>
    <property type="evidence" value="ECO:0007669"/>
    <property type="project" value="UniProtKB-KW"/>
</dbReference>
<keyword evidence="5" id="KW-0547">Nucleotide-binding</keyword>
<evidence type="ECO:0000256" key="2">
    <source>
        <dbReference type="ARBA" id="ARBA00009046"/>
    </source>
</evidence>
<dbReference type="InterPro" id="IPR027417">
    <property type="entry name" value="P-loop_NTPase"/>
</dbReference>
<dbReference type="InterPro" id="IPR038257">
    <property type="entry name" value="CRISPR-assoc_Cas3_HD_sf"/>
</dbReference>
<evidence type="ECO:0000256" key="8">
    <source>
        <dbReference type="ARBA" id="ARBA00022840"/>
    </source>
</evidence>
<dbReference type="GO" id="GO:0004519">
    <property type="term" value="F:endonuclease activity"/>
    <property type="evidence" value="ECO:0007669"/>
    <property type="project" value="UniProtKB-KW"/>
</dbReference>
<evidence type="ECO:0000313" key="13">
    <source>
        <dbReference type="EMBL" id="SER92709.1"/>
    </source>
</evidence>
<dbReference type="RefSeq" id="WP_093072626.1">
    <property type="nucleotide sequence ID" value="NZ_FOGV01000009.1"/>
</dbReference>
<evidence type="ECO:0000256" key="7">
    <source>
        <dbReference type="ARBA" id="ARBA00022806"/>
    </source>
</evidence>
<dbReference type="InterPro" id="IPR052511">
    <property type="entry name" value="ATP-dep_Helicase"/>
</dbReference>
<dbReference type="PANTHER" id="PTHR47962">
    <property type="entry name" value="ATP-DEPENDENT HELICASE LHR-RELATED-RELATED"/>
    <property type="match status" value="1"/>
</dbReference>
<keyword evidence="7" id="KW-0347">Helicase</keyword>
<dbReference type="AlphaFoldDB" id="A0A1H9T7K7"/>
<dbReference type="PROSITE" id="PS51192">
    <property type="entry name" value="HELICASE_ATP_BIND_1"/>
    <property type="match status" value="1"/>
</dbReference>
<dbReference type="InterPro" id="IPR011545">
    <property type="entry name" value="DEAD/DEAH_box_helicase_dom"/>
</dbReference>
<keyword evidence="13" id="KW-0255">Endonuclease</keyword>
<keyword evidence="6" id="KW-0378">Hydrolase</keyword>
<reference evidence="14" key="1">
    <citation type="submission" date="2016-10" db="EMBL/GenBank/DDBJ databases">
        <authorList>
            <person name="de Groot N.N."/>
        </authorList>
    </citation>
    <scope>NUCLEOTIDE SEQUENCE [LARGE SCALE GENOMIC DNA]</scope>
    <source>
        <strain evidence="14">10nlg</strain>
    </source>
</reference>
<dbReference type="SUPFAM" id="SSF109604">
    <property type="entry name" value="HD-domain/PDEase-like"/>
    <property type="match status" value="1"/>
</dbReference>
<dbReference type="InterPro" id="IPR054712">
    <property type="entry name" value="Cas3-like_dom"/>
</dbReference>
<dbReference type="EMBL" id="FOGV01000009">
    <property type="protein sequence ID" value="SER92709.1"/>
    <property type="molecule type" value="Genomic_DNA"/>
</dbReference>
<dbReference type="Gene3D" id="1.10.3210.30">
    <property type="match status" value="1"/>
</dbReference>
<sequence length="809" mass="92312">MSHIAHVREMDERPQMVKDHLLDAKKLAELYGEKFGMKYVSGLAGLLHDLGKYSNDFQNYLKQALEHPDNPPTRGTVDHSTAGGKLLFEVLHEQREKDLFAVLTAEIAGNAIISHHSYIHDYIDPNLETPYIKRVKEKELSEYQLCKKKFFEEVMSEKEFNQYCMFAKKELEEQFQKIDKMKYAELGTFLNKCVFSALIDADRTNTREFEEDCLGESLISKPDIMKVFYDRLMEKIQSFSIGENVQSHINQLRSQMSEECDKAAEKPSGIYTLSIPTGGGKTLASLRYGLKHAINEKKDRIIYVVPFTTIIEQNAKDIRQTLKNDDLILEHHSNMMTDDSEEEDDDWHAKSKRKLALAKDNWDSPIIFTTMVQYLNAFYDYGSSNARRIHNLSNSIIVFDEVQKVPTHCLSLFNMSLNYLSQFGSSSIVLCTATQPALNFVQENLNISSDAEMISNLNEVTAAFKRVNLIDDATKSQIDTIQLSDKCLNILEEENNLLVILNTKSAVRKLFEQLKEHISNDVSIYHLSTSMCAAHRKDILENIHDDIKNGNKIICVSSQLIEAGVDVDFNCVIRSLTGLDSIAQAAGRCNRNGKLATKPVYMIDHVEENLDKLQEIAAGKEITRKMLIDMKNDPELFNGDLLNQDAITHYFKMFYKNQEHKMNFHIPKLDKDMTELLTALGYQSTIFRAYKSKNNSLPITAMSTSIRTASKNFAVIDQPTTSVLVPYKEGQDYITQLNSQLKIEDISQLFKKIQHYSVQLYKHELDKIIENEGAIHYIDGEVLVLKEPFYSYESGVDIEGTGGLSDLMI</sequence>
<evidence type="ECO:0000259" key="12">
    <source>
        <dbReference type="PROSITE" id="PS51643"/>
    </source>
</evidence>
<organism evidence="13 14">
    <name type="scientific">Salisediminibacterium halotolerans</name>
    <dbReference type="NCBI Taxonomy" id="517425"/>
    <lineage>
        <taxon>Bacteria</taxon>
        <taxon>Bacillati</taxon>
        <taxon>Bacillota</taxon>
        <taxon>Bacilli</taxon>
        <taxon>Bacillales</taxon>
        <taxon>Bacillaceae</taxon>
        <taxon>Salisediminibacterium</taxon>
    </lineage>
</organism>
<feature type="domain" description="Helicase ATP-binding" evidence="10">
    <location>
        <begin position="262"/>
        <end position="453"/>
    </location>
</feature>
<dbReference type="CDD" id="cd09641">
    <property type="entry name" value="Cas3''_I"/>
    <property type="match status" value="1"/>
</dbReference>
<keyword evidence="3" id="KW-0540">Nuclease</keyword>
<dbReference type="PANTHER" id="PTHR47962:SF5">
    <property type="entry name" value="ATP-DEPENDENT HELICASE LHR-RELATED"/>
    <property type="match status" value="1"/>
</dbReference>
<proteinExistence type="inferred from homology"/>
<dbReference type="GO" id="GO:0051607">
    <property type="term" value="P:defense response to virus"/>
    <property type="evidence" value="ECO:0007669"/>
    <property type="project" value="UniProtKB-KW"/>
</dbReference>
<keyword evidence="8" id="KW-0067">ATP-binding</keyword>
<dbReference type="GO" id="GO:0016887">
    <property type="term" value="F:ATP hydrolysis activity"/>
    <property type="evidence" value="ECO:0007669"/>
    <property type="project" value="TreeGrafter"/>
</dbReference>
<dbReference type="CDD" id="cd17930">
    <property type="entry name" value="DEXHc_cas3"/>
    <property type="match status" value="1"/>
</dbReference>
<dbReference type="Proteomes" id="UP000199318">
    <property type="component" value="Unassembled WGS sequence"/>
</dbReference>
<protein>
    <submittedName>
        <fullName evidence="13">CRISPR-associated endonuclease/helicase Cas3</fullName>
    </submittedName>
</protein>
<feature type="domain" description="HD Cas3-type" evidence="12">
    <location>
        <begin position="10"/>
        <end position="204"/>
    </location>
</feature>
<evidence type="ECO:0000256" key="5">
    <source>
        <dbReference type="ARBA" id="ARBA00022741"/>
    </source>
</evidence>
<evidence type="ECO:0000313" key="14">
    <source>
        <dbReference type="Proteomes" id="UP000199318"/>
    </source>
</evidence>
<dbReference type="GO" id="GO:0003677">
    <property type="term" value="F:DNA binding"/>
    <property type="evidence" value="ECO:0007669"/>
    <property type="project" value="TreeGrafter"/>
</dbReference>
<dbReference type="GO" id="GO:0004386">
    <property type="term" value="F:helicase activity"/>
    <property type="evidence" value="ECO:0007669"/>
    <property type="project" value="UniProtKB-KW"/>
</dbReference>
<dbReference type="Gene3D" id="3.40.50.300">
    <property type="entry name" value="P-loop containing nucleotide triphosphate hydrolases"/>
    <property type="match status" value="2"/>
</dbReference>
<dbReference type="SUPFAM" id="SSF52540">
    <property type="entry name" value="P-loop containing nucleoside triphosphate hydrolases"/>
    <property type="match status" value="1"/>
</dbReference>
<keyword evidence="9" id="KW-0051">Antiviral defense</keyword>
<dbReference type="OrthoDB" id="9810236at2"/>
<evidence type="ECO:0000259" key="11">
    <source>
        <dbReference type="PROSITE" id="PS51194"/>
    </source>
</evidence>
<keyword evidence="4" id="KW-0479">Metal-binding</keyword>
<evidence type="ECO:0000256" key="3">
    <source>
        <dbReference type="ARBA" id="ARBA00022722"/>
    </source>
</evidence>
<accession>A0A1H9T7K7</accession>
<evidence type="ECO:0000256" key="9">
    <source>
        <dbReference type="ARBA" id="ARBA00023118"/>
    </source>
</evidence>
<dbReference type="Pfam" id="PF22590">
    <property type="entry name" value="Cas3-like_C_2"/>
    <property type="match status" value="1"/>
</dbReference>
<comment type="similarity">
    <text evidence="2">In the central section; belongs to the CRISPR-associated helicase Cas3 family.</text>
</comment>
<comment type="similarity">
    <text evidence="1">In the N-terminal section; belongs to the CRISPR-associated nuclease Cas3-HD family.</text>
</comment>
<evidence type="ECO:0000256" key="4">
    <source>
        <dbReference type="ARBA" id="ARBA00022723"/>
    </source>
</evidence>
<evidence type="ECO:0000256" key="6">
    <source>
        <dbReference type="ARBA" id="ARBA00022801"/>
    </source>
</evidence>
<dbReference type="PROSITE" id="PS51643">
    <property type="entry name" value="HD_CAS3"/>
    <property type="match status" value="1"/>
</dbReference>